<gene>
    <name evidence="2" type="ORF">J4Q44_G00193450</name>
</gene>
<feature type="region of interest" description="Disordered" evidence="1">
    <location>
        <begin position="70"/>
        <end position="132"/>
    </location>
</feature>
<keyword evidence="3" id="KW-1185">Reference proteome</keyword>
<comment type="caution">
    <text evidence="2">The sequence shown here is derived from an EMBL/GenBank/DDBJ whole genome shotgun (WGS) entry which is preliminary data.</text>
</comment>
<protein>
    <submittedName>
        <fullName evidence="2">Uncharacterized protein</fullName>
    </submittedName>
</protein>
<reference evidence="2 3" key="1">
    <citation type="submission" date="2021-04" db="EMBL/GenBank/DDBJ databases">
        <authorList>
            <person name="De Guttry C."/>
            <person name="Zahm M."/>
            <person name="Klopp C."/>
            <person name="Cabau C."/>
            <person name="Louis A."/>
            <person name="Berthelot C."/>
            <person name="Parey E."/>
            <person name="Roest Crollius H."/>
            <person name="Montfort J."/>
            <person name="Robinson-Rechavi M."/>
            <person name="Bucao C."/>
            <person name="Bouchez O."/>
            <person name="Gislard M."/>
            <person name="Lluch J."/>
            <person name="Milhes M."/>
            <person name="Lampietro C."/>
            <person name="Lopez Roques C."/>
            <person name="Donnadieu C."/>
            <person name="Braasch I."/>
            <person name="Desvignes T."/>
            <person name="Postlethwait J."/>
            <person name="Bobe J."/>
            <person name="Wedekind C."/>
            <person name="Guiguen Y."/>
        </authorList>
    </citation>
    <scope>NUCLEOTIDE SEQUENCE [LARGE SCALE GENOMIC DNA]</scope>
    <source>
        <strain evidence="2">Cs_M1</strain>
        <tissue evidence="2">Blood</tissue>
    </source>
</reference>
<evidence type="ECO:0000313" key="3">
    <source>
        <dbReference type="Proteomes" id="UP001356427"/>
    </source>
</evidence>
<feature type="compositionally biased region" description="Polar residues" evidence="1">
    <location>
        <begin position="97"/>
        <end position="111"/>
    </location>
</feature>
<proteinExistence type="predicted"/>
<name>A0AAN8LS61_9TELE</name>
<dbReference type="AlphaFoldDB" id="A0AAN8LS61"/>
<evidence type="ECO:0000256" key="1">
    <source>
        <dbReference type="SAM" id="MobiDB-lite"/>
    </source>
</evidence>
<dbReference type="Proteomes" id="UP001356427">
    <property type="component" value="Unassembled WGS sequence"/>
</dbReference>
<dbReference type="EMBL" id="JAGTTL010000016">
    <property type="protein sequence ID" value="KAK6311290.1"/>
    <property type="molecule type" value="Genomic_DNA"/>
</dbReference>
<accession>A0AAN8LS61</accession>
<organism evidence="2 3">
    <name type="scientific">Coregonus suidteri</name>
    <dbReference type="NCBI Taxonomy" id="861788"/>
    <lineage>
        <taxon>Eukaryota</taxon>
        <taxon>Metazoa</taxon>
        <taxon>Chordata</taxon>
        <taxon>Craniata</taxon>
        <taxon>Vertebrata</taxon>
        <taxon>Euteleostomi</taxon>
        <taxon>Actinopterygii</taxon>
        <taxon>Neopterygii</taxon>
        <taxon>Teleostei</taxon>
        <taxon>Protacanthopterygii</taxon>
        <taxon>Salmoniformes</taxon>
        <taxon>Salmonidae</taxon>
        <taxon>Coregoninae</taxon>
        <taxon>Coregonus</taxon>
    </lineage>
</organism>
<evidence type="ECO:0000313" key="2">
    <source>
        <dbReference type="EMBL" id="KAK6311290.1"/>
    </source>
</evidence>
<sequence length="132" mass="14308">MEALSLYAKLMNEDYAMYTKLQTQQYYMHQSANTAQPVYPGQTGGSYGMSGPGGVQQGYSVSLEQIQTGQPAPSDVHMYMGQPPVYSPAAEGMSYQPPANQPSSYNSTPNPGLSLPPTPDTQQHPYPEKALL</sequence>